<dbReference type="STRING" id="1576369.SAMN05421753_12226"/>
<proteinExistence type="predicted"/>
<keyword evidence="3" id="KW-1185">Reference proteome</keyword>
<evidence type="ECO:0000256" key="1">
    <source>
        <dbReference type="SAM" id="Phobius"/>
    </source>
</evidence>
<keyword evidence="1" id="KW-0472">Membrane</keyword>
<protein>
    <submittedName>
        <fullName evidence="2">Tfp pilus assembly protein PilV</fullName>
    </submittedName>
</protein>
<dbReference type="EMBL" id="FOQD01000022">
    <property type="protein sequence ID" value="SFJ50762.1"/>
    <property type="molecule type" value="Genomic_DNA"/>
</dbReference>
<accession>A0A1I3RXX6</accession>
<organism evidence="2 3">
    <name type="scientific">Planctomicrobium piriforme</name>
    <dbReference type="NCBI Taxonomy" id="1576369"/>
    <lineage>
        <taxon>Bacteria</taxon>
        <taxon>Pseudomonadati</taxon>
        <taxon>Planctomycetota</taxon>
        <taxon>Planctomycetia</taxon>
        <taxon>Planctomycetales</taxon>
        <taxon>Planctomycetaceae</taxon>
        <taxon>Planctomicrobium</taxon>
    </lineage>
</organism>
<reference evidence="3" key="1">
    <citation type="submission" date="2016-10" db="EMBL/GenBank/DDBJ databases">
        <authorList>
            <person name="Varghese N."/>
            <person name="Submissions S."/>
        </authorList>
    </citation>
    <scope>NUCLEOTIDE SEQUENCE [LARGE SCALE GENOMIC DNA]</scope>
    <source>
        <strain evidence="3">DSM 26348</strain>
    </source>
</reference>
<keyword evidence="1" id="KW-0812">Transmembrane</keyword>
<dbReference type="RefSeq" id="WP_092056331.1">
    <property type="nucleotide sequence ID" value="NZ_FOQD01000022.1"/>
</dbReference>
<evidence type="ECO:0000313" key="2">
    <source>
        <dbReference type="EMBL" id="SFJ50762.1"/>
    </source>
</evidence>
<evidence type="ECO:0000313" key="3">
    <source>
        <dbReference type="Proteomes" id="UP000199518"/>
    </source>
</evidence>
<gene>
    <name evidence="2" type="ORF">SAMN05421753_12226</name>
</gene>
<keyword evidence="1" id="KW-1133">Transmembrane helix</keyword>
<name>A0A1I3RXX6_9PLAN</name>
<dbReference type="Proteomes" id="UP000199518">
    <property type="component" value="Unassembled WGS sequence"/>
</dbReference>
<feature type="transmembrane region" description="Helical" evidence="1">
    <location>
        <begin position="28"/>
        <end position="51"/>
    </location>
</feature>
<dbReference type="AlphaFoldDB" id="A0A1I3RXX6"/>
<sequence length="449" mass="48116">MIRQPAHYSQLAIRNVAIARSGATLVEVLMSLLIMSVGIVSVFSLFPVAILSSIKATQLTNGKLLEENVVEMLRTNPQILKIPVPSSGTDRGQWAANTSYSANDVVTPTAKPGSCLPSPFLLYYCTTAGTSAASEPSWQISGTTNDGAVTRWSPVAVENYVVDPLGRYFDITAYNRFGFNGVTAWTSGLARSDGGYNTFLNAIPVFTLQDSWTAAFEGIPASIDPTTYSPRTEVTFPTGMALPNVPANSSQARVIFSNLNGTRSQVAYLYSPITAGSTFQVATQVPTTMNGPLRIETFAPRYSYFLTVSRQPFGRAPKVSAVIRFNRAYNYSDEEVYDANFASNGTGGTGFTASSAVAGALSNDQIRIAVGSSEPPPLLQEGNYIFDATNCDWYQIAAIGAPSTVMGSTVYDITATRSIQTQTPETNNASLVGHAILMPGIIKVFDIEL</sequence>
<dbReference type="OrthoDB" id="208408at2"/>